<gene>
    <name evidence="2" type="ORF">COV53_04520</name>
</gene>
<dbReference type="AlphaFoldDB" id="A0A2H0NIX7"/>
<dbReference type="InterPro" id="IPR001173">
    <property type="entry name" value="Glyco_trans_2-like"/>
</dbReference>
<dbReference type="PANTHER" id="PTHR43630">
    <property type="entry name" value="POLY-BETA-1,6-N-ACETYL-D-GLUCOSAMINE SYNTHASE"/>
    <property type="match status" value="1"/>
</dbReference>
<reference evidence="2 3" key="1">
    <citation type="submission" date="2017-09" db="EMBL/GenBank/DDBJ databases">
        <title>Depth-based differentiation of microbial function through sediment-hosted aquifers and enrichment of novel symbionts in the deep terrestrial subsurface.</title>
        <authorList>
            <person name="Probst A.J."/>
            <person name="Ladd B."/>
            <person name="Jarett J.K."/>
            <person name="Geller-Mcgrath D.E."/>
            <person name="Sieber C.M."/>
            <person name="Emerson J.B."/>
            <person name="Anantharaman K."/>
            <person name="Thomas B.C."/>
            <person name="Malmstrom R."/>
            <person name="Stieglmeier M."/>
            <person name="Klingl A."/>
            <person name="Woyke T."/>
            <person name="Ryan C.M."/>
            <person name="Banfield J.F."/>
        </authorList>
    </citation>
    <scope>NUCLEOTIDE SEQUENCE [LARGE SCALE GENOMIC DNA]</scope>
    <source>
        <strain evidence="2">CG11_big_fil_rev_8_21_14_0_20_37_11</strain>
    </source>
</reference>
<dbReference type="Gene3D" id="3.90.550.10">
    <property type="entry name" value="Spore Coat Polysaccharide Biosynthesis Protein SpsA, Chain A"/>
    <property type="match status" value="1"/>
</dbReference>
<comment type="caution">
    <text evidence="2">The sequence shown here is derived from an EMBL/GenBank/DDBJ whole genome shotgun (WGS) entry which is preliminary data.</text>
</comment>
<proteinExistence type="predicted"/>
<dbReference type="Pfam" id="PF00535">
    <property type="entry name" value="Glycos_transf_2"/>
    <property type="match status" value="1"/>
</dbReference>
<protein>
    <recommendedName>
        <fullName evidence="1">Glycosyltransferase 2-like domain-containing protein</fullName>
    </recommendedName>
</protein>
<accession>A0A2H0NIX7</accession>
<dbReference type="InterPro" id="IPR029044">
    <property type="entry name" value="Nucleotide-diphossugar_trans"/>
</dbReference>
<evidence type="ECO:0000259" key="1">
    <source>
        <dbReference type="Pfam" id="PF00535"/>
    </source>
</evidence>
<dbReference type="PANTHER" id="PTHR43630:SF2">
    <property type="entry name" value="GLYCOSYLTRANSFERASE"/>
    <property type="match status" value="1"/>
</dbReference>
<feature type="domain" description="Glycosyltransferase 2-like" evidence="1">
    <location>
        <begin position="7"/>
        <end position="137"/>
    </location>
</feature>
<dbReference type="SUPFAM" id="SSF53448">
    <property type="entry name" value="Nucleotide-diphospho-sugar transferases"/>
    <property type="match status" value="1"/>
</dbReference>
<organism evidence="2 3">
    <name type="scientific">Candidatus Gottesmanbacteria bacterium CG11_big_fil_rev_8_21_14_0_20_37_11</name>
    <dbReference type="NCBI Taxonomy" id="1974575"/>
    <lineage>
        <taxon>Bacteria</taxon>
        <taxon>Candidatus Gottesmaniibacteriota</taxon>
    </lineage>
</organism>
<sequence length="271" mass="32099">MFRSNITVHMIVKNEDRFIWYAIQSVVDFVDKLIIYDTGSSDKTLSIIKSIKNKKIHLSEKQISNKHDISLLRQKQLEETDTDWIWIVDGDEIYPFSLCREIRNTVEYGGKSIEGIVVGRYDLLGDIYHYQKESVGTYNIFDKKGHLVIRLLNIKNINGLHIDGIYPYEGYYDNQGKEVILHRKENYYFTKGKLFHAMYLARSSQTFHNTYNRNKFKIERGLKILDPEKVPEVFLKKTDGVPNVTTRRSNFYEFFSWFITPVKEIKRKIFL</sequence>
<evidence type="ECO:0000313" key="3">
    <source>
        <dbReference type="Proteomes" id="UP000230707"/>
    </source>
</evidence>
<name>A0A2H0NIX7_9BACT</name>
<dbReference type="Proteomes" id="UP000230707">
    <property type="component" value="Unassembled WGS sequence"/>
</dbReference>
<dbReference type="EMBL" id="PCWS01000099">
    <property type="protein sequence ID" value="PIR08145.1"/>
    <property type="molecule type" value="Genomic_DNA"/>
</dbReference>
<evidence type="ECO:0000313" key="2">
    <source>
        <dbReference type="EMBL" id="PIR08145.1"/>
    </source>
</evidence>